<keyword evidence="3" id="KW-1185">Reference proteome</keyword>
<sequence>MEHYRRTRSSLTFTFVREALALPIRSQAVTLLRHRLVNRNWEIINDEFKNKAYRGEASYHFSMTPQDYAAYLATMPDEDERVVESEDPPSPTSRLMYELFDAPLTPEPSPEPADPGSLSEIFRASATPHPTDAGDADDRSTFHPPADIDMEPGSPASITTSELLLSDQDFEIDPNLQRRLGLSMGLRRKLPRVKLFRDDDSDMDEVDEIESSSPGTPPQTAISAPHPIPVTPLRLAQGSEVDGLDSEAPARRPFARVRSQTSIDLENCMSSPLASPPGPDDSFQSSSVPSLGSPFAFTTPTHSSGSGGPVTPPSPTEEIFDIKARVYVNGVEELSPATPDPLFQNILNFTGFSEFRAFRRPVFHDSPIAPPRPSSPAGSDFASGSAAIRPPSPMRDLDQSPPAAVRHSSPTVSDFECGNPVPRRRYFTYSRADRRRWLKEQTERDAVEAALLTVDTAELIDQDMDDVEEESEDESMEDEADSDSGSDMAISDSDMAVLPVEAVFVPYDDLLNPLGLPRPLVDSQTRVLGLLSHGPRGLFELWADTIVDAGRGCNRLSYHGDFGHLGHLSPYTPFGIWHGVPGVKPFELLKPKKRVRAIQNGETAANGASSSAQPAQTDASNAPESAQTASSNLTEPAANTAAMPTQPGASNAAAPPVTQEDNSSPDVGIHQIALGGPGIVEAQQVLSSPSFKLMSDFQNHMFQRCAPMAYAHAEAKINQLVATGIVLPAFPGSVFTTTHLDFACKDSVPQLNRDAALGSMEAITFLGKYTGGRVKLNEDGTEFEAPPGTTIVFLSRTQSFTLSPLAKNERRYLFRQFCSAGVHRWVEKGGHTDAEFTTVASLEEHAQWLKKTLDRGTDTLKLISKLDDLFVV</sequence>
<evidence type="ECO:0000313" key="2">
    <source>
        <dbReference type="EMBL" id="KAK7043452.1"/>
    </source>
</evidence>
<evidence type="ECO:0000313" key="3">
    <source>
        <dbReference type="Proteomes" id="UP001362999"/>
    </source>
</evidence>
<feature type="compositionally biased region" description="Polar residues" evidence="1">
    <location>
        <begin position="602"/>
        <end position="634"/>
    </location>
</feature>
<evidence type="ECO:0000256" key="1">
    <source>
        <dbReference type="SAM" id="MobiDB-lite"/>
    </source>
</evidence>
<dbReference type="Proteomes" id="UP001362999">
    <property type="component" value="Unassembled WGS sequence"/>
</dbReference>
<feature type="region of interest" description="Disordered" evidence="1">
    <location>
        <begin position="125"/>
        <end position="157"/>
    </location>
</feature>
<feature type="compositionally biased region" description="Acidic residues" evidence="1">
    <location>
        <begin position="199"/>
        <end position="210"/>
    </location>
</feature>
<name>A0AAW0CXQ7_9AGAR</name>
<feature type="region of interest" description="Disordered" evidence="1">
    <location>
        <begin position="366"/>
        <end position="417"/>
    </location>
</feature>
<organism evidence="2 3">
    <name type="scientific">Favolaschia claudopus</name>
    <dbReference type="NCBI Taxonomy" id="2862362"/>
    <lineage>
        <taxon>Eukaryota</taxon>
        <taxon>Fungi</taxon>
        <taxon>Dikarya</taxon>
        <taxon>Basidiomycota</taxon>
        <taxon>Agaricomycotina</taxon>
        <taxon>Agaricomycetes</taxon>
        <taxon>Agaricomycetidae</taxon>
        <taxon>Agaricales</taxon>
        <taxon>Marasmiineae</taxon>
        <taxon>Mycenaceae</taxon>
        <taxon>Favolaschia</taxon>
    </lineage>
</organism>
<feature type="region of interest" description="Disordered" evidence="1">
    <location>
        <begin position="462"/>
        <end position="490"/>
    </location>
</feature>
<dbReference type="EMBL" id="JAWWNJ010000012">
    <property type="protein sequence ID" value="KAK7043452.1"/>
    <property type="molecule type" value="Genomic_DNA"/>
</dbReference>
<gene>
    <name evidence="2" type="ORF">R3P38DRAFT_3347620</name>
</gene>
<feature type="region of interest" description="Disordered" evidence="1">
    <location>
        <begin position="602"/>
        <end position="665"/>
    </location>
</feature>
<feature type="region of interest" description="Disordered" evidence="1">
    <location>
        <begin position="199"/>
        <end position="316"/>
    </location>
</feature>
<accession>A0AAW0CXQ7</accession>
<proteinExistence type="predicted"/>
<dbReference type="AlphaFoldDB" id="A0AAW0CXQ7"/>
<comment type="caution">
    <text evidence="2">The sequence shown here is derived from an EMBL/GenBank/DDBJ whole genome shotgun (WGS) entry which is preliminary data.</text>
</comment>
<feature type="compositionally biased region" description="Polar residues" evidence="1">
    <location>
        <begin position="258"/>
        <end position="273"/>
    </location>
</feature>
<feature type="compositionally biased region" description="Acidic residues" evidence="1">
    <location>
        <begin position="462"/>
        <end position="484"/>
    </location>
</feature>
<protein>
    <submittedName>
        <fullName evidence="2">Uncharacterized protein</fullName>
    </submittedName>
</protein>
<reference evidence="2 3" key="1">
    <citation type="journal article" date="2024" name="J Genomics">
        <title>Draft genome sequencing and assembly of Favolaschia claudopus CIRM-BRFM 2984 isolated from oak limbs.</title>
        <authorList>
            <person name="Navarro D."/>
            <person name="Drula E."/>
            <person name="Chaduli D."/>
            <person name="Cazenave R."/>
            <person name="Ahrendt S."/>
            <person name="Wang J."/>
            <person name="Lipzen A."/>
            <person name="Daum C."/>
            <person name="Barry K."/>
            <person name="Grigoriev I.V."/>
            <person name="Favel A."/>
            <person name="Rosso M.N."/>
            <person name="Martin F."/>
        </authorList>
    </citation>
    <scope>NUCLEOTIDE SEQUENCE [LARGE SCALE GENOMIC DNA]</scope>
    <source>
        <strain evidence="2 3">CIRM-BRFM 2984</strain>
    </source>
</reference>